<evidence type="ECO:0000256" key="7">
    <source>
        <dbReference type="ARBA" id="ARBA00022840"/>
    </source>
</evidence>
<dbReference type="GO" id="GO:0052381">
    <property type="term" value="F:tRNA dimethylallyltransferase activity"/>
    <property type="evidence" value="ECO:0007669"/>
    <property type="project" value="UniProtKB-EC"/>
</dbReference>
<dbReference type="Proteomes" id="UP001596505">
    <property type="component" value="Unassembled WGS sequence"/>
</dbReference>
<evidence type="ECO:0000256" key="10">
    <source>
        <dbReference type="HAMAP-Rule" id="MF_00185"/>
    </source>
</evidence>
<accession>A0ABW2PVE1</accession>
<evidence type="ECO:0000313" key="15">
    <source>
        <dbReference type="Proteomes" id="UP001596505"/>
    </source>
</evidence>
<evidence type="ECO:0000256" key="11">
    <source>
        <dbReference type="RuleBase" id="RU003783"/>
    </source>
</evidence>
<comment type="subunit">
    <text evidence="10">Monomer.</text>
</comment>
<dbReference type="EC" id="2.5.1.75" evidence="10"/>
<keyword evidence="8 10" id="KW-0460">Magnesium</keyword>
<feature type="binding site" evidence="10">
    <location>
        <begin position="16"/>
        <end position="23"/>
    </location>
    <ligand>
        <name>ATP</name>
        <dbReference type="ChEBI" id="CHEBI:30616"/>
    </ligand>
</feature>
<evidence type="ECO:0000256" key="4">
    <source>
        <dbReference type="ARBA" id="ARBA00022679"/>
    </source>
</evidence>
<evidence type="ECO:0000256" key="13">
    <source>
        <dbReference type="RuleBase" id="RU003785"/>
    </source>
</evidence>
<evidence type="ECO:0000256" key="5">
    <source>
        <dbReference type="ARBA" id="ARBA00022694"/>
    </source>
</evidence>
<dbReference type="Gene3D" id="3.40.50.300">
    <property type="entry name" value="P-loop containing nucleotide triphosphate hydrolases"/>
    <property type="match status" value="1"/>
</dbReference>
<name>A0ABW2PVE1_9BACL</name>
<dbReference type="HAMAP" id="MF_00185">
    <property type="entry name" value="IPP_trans"/>
    <property type="match status" value="1"/>
</dbReference>
<protein>
    <recommendedName>
        <fullName evidence="10">tRNA dimethylallyltransferase</fullName>
        <ecNumber evidence="10">2.5.1.75</ecNumber>
    </recommendedName>
    <alternativeName>
        <fullName evidence="10">Dimethylallyl diphosphate:tRNA dimethylallyltransferase</fullName>
        <shortName evidence="10">DMAPP:tRNA dimethylallyltransferase</shortName>
        <shortName evidence="10">DMATase</shortName>
    </alternativeName>
    <alternativeName>
        <fullName evidence="10">Isopentenyl-diphosphate:tRNA isopentenyltransferase</fullName>
        <shortName evidence="10">IPP transferase</shortName>
        <shortName evidence="10">IPPT</shortName>
        <shortName evidence="10">IPTase</shortName>
    </alternativeName>
</protein>
<organism evidence="14 15">
    <name type="scientific">Scopulibacillus cellulosilyticus</name>
    <dbReference type="NCBI Taxonomy" id="2665665"/>
    <lineage>
        <taxon>Bacteria</taxon>
        <taxon>Bacillati</taxon>
        <taxon>Bacillota</taxon>
        <taxon>Bacilli</taxon>
        <taxon>Bacillales</taxon>
        <taxon>Sporolactobacillaceae</taxon>
        <taxon>Scopulibacillus</taxon>
    </lineage>
</organism>
<dbReference type="SUPFAM" id="SSF52540">
    <property type="entry name" value="P-loop containing nucleoside triphosphate hydrolases"/>
    <property type="match status" value="2"/>
</dbReference>
<feature type="binding site" evidence="10">
    <location>
        <begin position="18"/>
        <end position="23"/>
    </location>
    <ligand>
        <name>substrate</name>
    </ligand>
</feature>
<keyword evidence="5 10" id="KW-0819">tRNA processing</keyword>
<keyword evidence="4 10" id="KW-0808">Transferase</keyword>
<feature type="site" description="Interaction with substrate tRNA" evidence="10">
    <location>
        <position position="107"/>
    </location>
</feature>
<dbReference type="InterPro" id="IPR039657">
    <property type="entry name" value="Dimethylallyltransferase"/>
</dbReference>
<dbReference type="PANTHER" id="PTHR11088">
    <property type="entry name" value="TRNA DIMETHYLALLYLTRANSFERASE"/>
    <property type="match status" value="1"/>
</dbReference>
<dbReference type="EMBL" id="JBHTCO010000004">
    <property type="protein sequence ID" value="MFC7392632.1"/>
    <property type="molecule type" value="Genomic_DNA"/>
</dbReference>
<proteinExistence type="inferred from homology"/>
<evidence type="ECO:0000256" key="9">
    <source>
        <dbReference type="ARBA" id="ARBA00049563"/>
    </source>
</evidence>
<comment type="similarity">
    <text evidence="3 10 13">Belongs to the IPP transferase family.</text>
</comment>
<evidence type="ECO:0000256" key="6">
    <source>
        <dbReference type="ARBA" id="ARBA00022741"/>
    </source>
</evidence>
<dbReference type="InterPro" id="IPR027417">
    <property type="entry name" value="P-loop_NTPase"/>
</dbReference>
<keyword evidence="6 10" id="KW-0547">Nucleotide-binding</keyword>
<dbReference type="RefSeq" id="WP_380964916.1">
    <property type="nucleotide sequence ID" value="NZ_JBHTCO010000004.1"/>
</dbReference>
<evidence type="ECO:0000256" key="2">
    <source>
        <dbReference type="ARBA" id="ARBA00003213"/>
    </source>
</evidence>
<comment type="cofactor">
    <cofactor evidence="1 10">
        <name>Mg(2+)</name>
        <dbReference type="ChEBI" id="CHEBI:18420"/>
    </cofactor>
</comment>
<comment type="caution">
    <text evidence="14">The sequence shown here is derived from an EMBL/GenBank/DDBJ whole genome shotgun (WGS) entry which is preliminary data.</text>
</comment>
<dbReference type="Pfam" id="PF01715">
    <property type="entry name" value="IPPT"/>
    <property type="match status" value="1"/>
</dbReference>
<dbReference type="Gene3D" id="1.10.20.140">
    <property type="match status" value="1"/>
</dbReference>
<reference evidence="15" key="1">
    <citation type="journal article" date="2019" name="Int. J. Syst. Evol. Microbiol.">
        <title>The Global Catalogue of Microorganisms (GCM) 10K type strain sequencing project: providing services to taxonomists for standard genome sequencing and annotation.</title>
        <authorList>
            <consortium name="The Broad Institute Genomics Platform"/>
            <consortium name="The Broad Institute Genome Sequencing Center for Infectious Disease"/>
            <person name="Wu L."/>
            <person name="Ma J."/>
        </authorList>
    </citation>
    <scope>NUCLEOTIDE SEQUENCE [LARGE SCALE GENOMIC DNA]</scope>
    <source>
        <strain evidence="15">CGMCC 1.16305</strain>
    </source>
</reference>
<keyword evidence="15" id="KW-1185">Reference proteome</keyword>
<dbReference type="InterPro" id="IPR018022">
    <property type="entry name" value="IPT"/>
</dbReference>
<evidence type="ECO:0000256" key="3">
    <source>
        <dbReference type="ARBA" id="ARBA00005842"/>
    </source>
</evidence>
<evidence type="ECO:0000313" key="14">
    <source>
        <dbReference type="EMBL" id="MFC7392632.1"/>
    </source>
</evidence>
<dbReference type="NCBIfam" id="TIGR00174">
    <property type="entry name" value="miaA"/>
    <property type="match status" value="1"/>
</dbReference>
<gene>
    <name evidence="10 14" type="primary">miaA</name>
    <name evidence="14" type="ORF">ACFQRG_06495</name>
</gene>
<comment type="function">
    <text evidence="2 10 12">Catalyzes the transfer of a dimethylallyl group onto the adenine at position 37 in tRNAs that read codons beginning with uridine, leading to the formation of N6-(dimethylallyl)adenosine (i(6)A).</text>
</comment>
<evidence type="ECO:0000256" key="1">
    <source>
        <dbReference type="ARBA" id="ARBA00001946"/>
    </source>
</evidence>
<evidence type="ECO:0000256" key="12">
    <source>
        <dbReference type="RuleBase" id="RU003784"/>
    </source>
</evidence>
<evidence type="ECO:0000256" key="8">
    <source>
        <dbReference type="ARBA" id="ARBA00022842"/>
    </source>
</evidence>
<comment type="catalytic activity">
    <reaction evidence="9 10 11">
        <text>adenosine(37) in tRNA + dimethylallyl diphosphate = N(6)-dimethylallyladenosine(37) in tRNA + diphosphate</text>
        <dbReference type="Rhea" id="RHEA:26482"/>
        <dbReference type="Rhea" id="RHEA-COMP:10162"/>
        <dbReference type="Rhea" id="RHEA-COMP:10375"/>
        <dbReference type="ChEBI" id="CHEBI:33019"/>
        <dbReference type="ChEBI" id="CHEBI:57623"/>
        <dbReference type="ChEBI" id="CHEBI:74411"/>
        <dbReference type="ChEBI" id="CHEBI:74415"/>
        <dbReference type="EC" id="2.5.1.75"/>
    </reaction>
</comment>
<comment type="caution">
    <text evidence="10">Lacks conserved residue(s) required for the propagation of feature annotation.</text>
</comment>
<feature type="site" description="Interaction with substrate tRNA" evidence="10">
    <location>
        <position position="130"/>
    </location>
</feature>
<sequence>MIQAKRKKDKVVAVVGPTAVGKTALSLEIASHMNGEIINGDAMQVYKDLDIGTAKIPVNERKGIPHHLIDFLPPDHTYTVAEFQKDARQWIRSINHQHKLPVIVGGTGLYIKAALYDYQFSDIDSQPELRKKLEHAAQVEGPDSLHKMLAEVDSIAAQKIHPNNVKRVIRALEVYYSTGVPFSKQQQIDKPEPVYDMVLIGLTMERELLYERINQRVDDMIEAGLIEEARRLYDSGIRNTQSVQAIGYKELYLYFDGECSLDEAIRLLKRNSRRFAKRQFTWFKHQMDITWFDMTGFSSHFSQIAQEILAYVAGKLV</sequence>
<keyword evidence="7 10" id="KW-0067">ATP-binding</keyword>
<dbReference type="PANTHER" id="PTHR11088:SF60">
    <property type="entry name" value="TRNA DIMETHYLALLYLTRANSFERASE"/>
    <property type="match status" value="1"/>
</dbReference>